<evidence type="ECO:0000259" key="3">
    <source>
        <dbReference type="Pfam" id="PF05203"/>
    </source>
</evidence>
<dbReference type="EMBL" id="MN740696">
    <property type="protein sequence ID" value="QHU08351.1"/>
    <property type="molecule type" value="Genomic_DNA"/>
</dbReference>
<dbReference type="InterPro" id="IPR006141">
    <property type="entry name" value="Intein_N"/>
</dbReference>
<dbReference type="PROSITE" id="PS50817">
    <property type="entry name" value="INTEIN_N_TER"/>
    <property type="match status" value="1"/>
</dbReference>
<protein>
    <recommendedName>
        <fullName evidence="3">Hom-end-associated Hint domain-containing protein</fullName>
    </recommendedName>
</protein>
<organism evidence="4">
    <name type="scientific">viral metagenome</name>
    <dbReference type="NCBI Taxonomy" id="1070528"/>
    <lineage>
        <taxon>unclassified sequences</taxon>
        <taxon>metagenomes</taxon>
        <taxon>organismal metagenomes</taxon>
    </lineage>
</organism>
<dbReference type="SUPFAM" id="SSF51294">
    <property type="entry name" value="Hedgehog/intein (Hint) domain"/>
    <property type="match status" value="1"/>
</dbReference>
<reference evidence="4" key="1">
    <citation type="journal article" date="2020" name="Nature">
        <title>Giant virus diversity and host interactions through global metagenomics.</title>
        <authorList>
            <person name="Schulz F."/>
            <person name="Roux S."/>
            <person name="Paez-Espino D."/>
            <person name="Jungbluth S."/>
            <person name="Walsh D.A."/>
            <person name="Denef V.J."/>
            <person name="McMahon K.D."/>
            <person name="Konstantinidis K.T."/>
            <person name="Eloe-Fadrosh E.A."/>
            <person name="Kyrpides N.C."/>
            <person name="Woyke T."/>
        </authorList>
    </citation>
    <scope>NUCLEOTIDE SEQUENCE</scope>
    <source>
        <strain evidence="4">GVMAG-S-1062768-28</strain>
    </source>
</reference>
<dbReference type="InterPro" id="IPR036844">
    <property type="entry name" value="Hint_dom_sf"/>
</dbReference>
<dbReference type="GO" id="GO:0016539">
    <property type="term" value="P:intein-mediated protein splicing"/>
    <property type="evidence" value="ECO:0007669"/>
    <property type="project" value="InterPro"/>
</dbReference>
<dbReference type="Gene3D" id="2.170.16.10">
    <property type="entry name" value="Hedgehog/Intein (Hint) domain"/>
    <property type="match status" value="1"/>
</dbReference>
<evidence type="ECO:0000313" key="4">
    <source>
        <dbReference type="EMBL" id="QHU08351.1"/>
    </source>
</evidence>
<dbReference type="AlphaFoldDB" id="A0A6C0JTW6"/>
<accession>A0A6C0JTW6</accession>
<evidence type="ECO:0000256" key="1">
    <source>
        <dbReference type="SAM" id="Coils"/>
    </source>
</evidence>
<evidence type="ECO:0000256" key="2">
    <source>
        <dbReference type="SAM" id="MobiDB-lite"/>
    </source>
</evidence>
<keyword evidence="1" id="KW-0175">Coiled coil</keyword>
<feature type="domain" description="Hom-end-associated Hint" evidence="3">
    <location>
        <begin position="253"/>
        <end position="328"/>
    </location>
</feature>
<proteinExistence type="predicted"/>
<feature type="compositionally biased region" description="Acidic residues" evidence="2">
    <location>
        <begin position="615"/>
        <end position="633"/>
    </location>
</feature>
<dbReference type="Pfam" id="PF05203">
    <property type="entry name" value="Hom_end_hint"/>
    <property type="match status" value="1"/>
</dbReference>
<feature type="region of interest" description="Disordered" evidence="2">
    <location>
        <begin position="610"/>
        <end position="633"/>
    </location>
</feature>
<feature type="coiled-coil region" evidence="1">
    <location>
        <begin position="103"/>
        <end position="146"/>
    </location>
</feature>
<dbReference type="InterPro" id="IPR007868">
    <property type="entry name" value="Hom_end_hint"/>
</dbReference>
<name>A0A6C0JTW6_9ZZZZ</name>
<sequence>MSDSESSEITCGVCAEPFTKKRKPIECDNCPKGTDPVCVACYKRYLEESTQSAHCMSCKSPLNYLFLHKNFTRTWLTGTYRKSRQVLAANREKQLLPLSIPLVEEAKRKNELDNRIRENIKRERELKEEIHQLRRLRNDLYAIRENPNIVLGNGDGPNAEGEAAGVNKRSYMFPCPKDDCKGFIESLGWECGLCETKICKSCHATREVDKTDKKGKLIKHVCKQEDIESAKEIMKNTKSCPACHTRIFKTEGCFGKDTEILMGDKSIKKIQDIQVGDHVMGEDYKPKQVLEAFNGKDELFTVSQMQKNVTGEKYSRDYIVSLHHTLVLYNCIIELDVEITVFDYLKLENKDHLLGIRDDKFLEPISITSIGAGRYYGIKIDSATHRLVLGSGICSRNCDQMYCTNCHTGFSWKTGIVETGKIHNPHYFELQRKLGGAPMRDIHDIPCGDIQIGFLQYIGSERLYGHFQHYRQRVYEVHHRIANLAEQGFEDIRVNYLLNKIGCDRDFRRMVFLRERKNERAREERQILETFRVAVIERFNDLNNEIKPIPDKASPKKVAKILEFNMEKGQQKLLEIKKIVDFCNDAFQENYRALGYKAIPRIYRDTWYGGRPQTVEDDDDGDYSDDGDYDITE</sequence>